<dbReference type="AlphaFoldDB" id="A0A2W7RZF8"/>
<dbReference type="EMBL" id="QKZV01000010">
    <property type="protein sequence ID" value="PZX60537.1"/>
    <property type="molecule type" value="Genomic_DNA"/>
</dbReference>
<gene>
    <name evidence="1" type="ORF">LX80_02556</name>
</gene>
<protein>
    <submittedName>
        <fullName evidence="1">Uncharacterized protein</fullName>
    </submittedName>
</protein>
<name>A0A2W7RZF8_9BACT</name>
<comment type="caution">
    <text evidence="1">The sequence shown here is derived from an EMBL/GenBank/DDBJ whole genome shotgun (WGS) entry which is preliminary data.</text>
</comment>
<reference evidence="1 2" key="1">
    <citation type="submission" date="2018-06" db="EMBL/GenBank/DDBJ databases">
        <title>Genomic Encyclopedia of Archaeal and Bacterial Type Strains, Phase II (KMG-II): from individual species to whole genera.</title>
        <authorList>
            <person name="Goeker M."/>
        </authorList>
    </citation>
    <scope>NUCLEOTIDE SEQUENCE [LARGE SCALE GENOMIC DNA]</scope>
    <source>
        <strain evidence="1 2">DSM 23241</strain>
    </source>
</reference>
<sequence length="115" mass="13064">MQNPAYGAGAMKGKHIAFKAKKQLCYEMNIGASWKNESKTNSNAFLYSINDASILEDDECFDTFTVFEKPAYQFPALVVPTSFNCLNTFNFFNAHFALKALYHNTILVRISTFRI</sequence>
<proteinExistence type="predicted"/>
<evidence type="ECO:0000313" key="1">
    <source>
        <dbReference type="EMBL" id="PZX60537.1"/>
    </source>
</evidence>
<accession>A0A2W7RZF8</accession>
<evidence type="ECO:0000313" key="2">
    <source>
        <dbReference type="Proteomes" id="UP000249720"/>
    </source>
</evidence>
<dbReference type="Proteomes" id="UP000249720">
    <property type="component" value="Unassembled WGS sequence"/>
</dbReference>
<keyword evidence="2" id="KW-1185">Reference proteome</keyword>
<organism evidence="1 2">
    <name type="scientific">Hydrotalea sandarakina</name>
    <dbReference type="NCBI Taxonomy" id="1004304"/>
    <lineage>
        <taxon>Bacteria</taxon>
        <taxon>Pseudomonadati</taxon>
        <taxon>Bacteroidota</taxon>
        <taxon>Chitinophagia</taxon>
        <taxon>Chitinophagales</taxon>
        <taxon>Chitinophagaceae</taxon>
        <taxon>Hydrotalea</taxon>
    </lineage>
</organism>